<organism evidence="5 6">
    <name type="scientific">Sorangium cellulosum</name>
    <name type="common">Polyangium cellulosum</name>
    <dbReference type="NCBI Taxonomy" id="56"/>
    <lineage>
        <taxon>Bacteria</taxon>
        <taxon>Pseudomonadati</taxon>
        <taxon>Myxococcota</taxon>
        <taxon>Polyangia</taxon>
        <taxon>Polyangiales</taxon>
        <taxon>Polyangiaceae</taxon>
        <taxon>Sorangium</taxon>
    </lineage>
</organism>
<sequence length="229" mass="24654">MRTARSIRGSDHALVQRITHVAYGDDAQDQSLPDGCWDLVFMKRRGRLQVLHTGLITHPVTLDYETGDEYLSIAFRPGVFMPGVPATGMLDQGVLRPLANPRSFLLGPQTFEVPDFENADDLVARLIGAGLLVADPVVSRVLQGDRAGASLRSVQRRFLSATGLTAKQLSQIHRAQAALQRLMHGDAPADVAAACGYADQAHLGNSLKRIMGRTPGEVARAAARPGTGR</sequence>
<dbReference type="InterPro" id="IPR050204">
    <property type="entry name" value="AraC_XylS_family_regulators"/>
</dbReference>
<dbReference type="Gene3D" id="1.10.10.60">
    <property type="entry name" value="Homeodomain-like"/>
    <property type="match status" value="1"/>
</dbReference>
<keyword evidence="3" id="KW-0804">Transcription</keyword>
<dbReference type="GO" id="GO:0043565">
    <property type="term" value="F:sequence-specific DNA binding"/>
    <property type="evidence" value="ECO:0007669"/>
    <property type="project" value="InterPro"/>
</dbReference>
<gene>
    <name evidence="5" type="ORF">BE17_23075</name>
</gene>
<comment type="caution">
    <text evidence="5">The sequence shown here is derived from an EMBL/GenBank/DDBJ whole genome shotgun (WGS) entry which is preliminary data.</text>
</comment>
<protein>
    <recommendedName>
        <fullName evidence="4">HTH araC/xylS-type domain-containing protein</fullName>
    </recommendedName>
</protein>
<name>A0A150R8I0_SORCE</name>
<dbReference type="SMART" id="SM00342">
    <property type="entry name" value="HTH_ARAC"/>
    <property type="match status" value="1"/>
</dbReference>
<feature type="domain" description="HTH araC/xylS-type" evidence="4">
    <location>
        <begin position="145"/>
        <end position="221"/>
    </location>
</feature>
<dbReference type="Proteomes" id="UP000075635">
    <property type="component" value="Unassembled WGS sequence"/>
</dbReference>
<evidence type="ECO:0000256" key="1">
    <source>
        <dbReference type="ARBA" id="ARBA00023015"/>
    </source>
</evidence>
<evidence type="ECO:0000259" key="4">
    <source>
        <dbReference type="PROSITE" id="PS01124"/>
    </source>
</evidence>
<keyword evidence="2" id="KW-0238">DNA-binding</keyword>
<dbReference type="EMBL" id="JEMB01003003">
    <property type="protein sequence ID" value="KYF76525.1"/>
    <property type="molecule type" value="Genomic_DNA"/>
</dbReference>
<dbReference type="GO" id="GO:0003700">
    <property type="term" value="F:DNA-binding transcription factor activity"/>
    <property type="evidence" value="ECO:0007669"/>
    <property type="project" value="InterPro"/>
</dbReference>
<proteinExistence type="predicted"/>
<reference evidence="5 6" key="1">
    <citation type="submission" date="2014-02" db="EMBL/GenBank/DDBJ databases">
        <title>The small core and large imbalanced accessory genome model reveals a collaborative survival strategy of Sorangium cellulosum strains in nature.</title>
        <authorList>
            <person name="Han K."/>
            <person name="Peng R."/>
            <person name="Blom J."/>
            <person name="Li Y.-Z."/>
        </authorList>
    </citation>
    <scope>NUCLEOTIDE SEQUENCE [LARGE SCALE GENOMIC DNA]</scope>
    <source>
        <strain evidence="5 6">So0011-07</strain>
    </source>
</reference>
<keyword evidence="1" id="KW-0805">Transcription regulation</keyword>
<dbReference type="InterPro" id="IPR018060">
    <property type="entry name" value="HTH_AraC"/>
</dbReference>
<dbReference type="PANTHER" id="PTHR46796">
    <property type="entry name" value="HTH-TYPE TRANSCRIPTIONAL ACTIVATOR RHAS-RELATED"/>
    <property type="match status" value="1"/>
</dbReference>
<accession>A0A150R8I0</accession>
<evidence type="ECO:0000256" key="3">
    <source>
        <dbReference type="ARBA" id="ARBA00023163"/>
    </source>
</evidence>
<dbReference type="Pfam" id="PF12833">
    <property type="entry name" value="HTH_18"/>
    <property type="match status" value="1"/>
</dbReference>
<dbReference type="AlphaFoldDB" id="A0A150R8I0"/>
<evidence type="ECO:0000313" key="5">
    <source>
        <dbReference type="EMBL" id="KYF76525.1"/>
    </source>
</evidence>
<dbReference type="InterPro" id="IPR009057">
    <property type="entry name" value="Homeodomain-like_sf"/>
</dbReference>
<dbReference type="SUPFAM" id="SSF46689">
    <property type="entry name" value="Homeodomain-like"/>
    <property type="match status" value="1"/>
</dbReference>
<dbReference type="PROSITE" id="PS01124">
    <property type="entry name" value="HTH_ARAC_FAMILY_2"/>
    <property type="match status" value="1"/>
</dbReference>
<evidence type="ECO:0000313" key="6">
    <source>
        <dbReference type="Proteomes" id="UP000075635"/>
    </source>
</evidence>
<evidence type="ECO:0000256" key="2">
    <source>
        <dbReference type="ARBA" id="ARBA00023125"/>
    </source>
</evidence>